<proteinExistence type="predicted"/>
<organism evidence="1 2">
    <name type="scientific">Alternaria atra</name>
    <dbReference type="NCBI Taxonomy" id="119953"/>
    <lineage>
        <taxon>Eukaryota</taxon>
        <taxon>Fungi</taxon>
        <taxon>Dikarya</taxon>
        <taxon>Ascomycota</taxon>
        <taxon>Pezizomycotina</taxon>
        <taxon>Dothideomycetes</taxon>
        <taxon>Pleosporomycetidae</taxon>
        <taxon>Pleosporales</taxon>
        <taxon>Pleosporineae</taxon>
        <taxon>Pleosporaceae</taxon>
        <taxon>Alternaria</taxon>
        <taxon>Alternaria sect. Ulocladioides</taxon>
    </lineage>
</organism>
<dbReference type="EMBL" id="CAJRGZ010000015">
    <property type="protein sequence ID" value="CAG5142457.1"/>
    <property type="molecule type" value="Genomic_DNA"/>
</dbReference>
<comment type="caution">
    <text evidence="1">The sequence shown here is derived from an EMBL/GenBank/DDBJ whole genome shotgun (WGS) entry which is preliminary data.</text>
</comment>
<accession>A0A8J2HW77</accession>
<gene>
    <name evidence="1" type="ORF">ALTATR162_LOCUS1155</name>
</gene>
<dbReference type="AlphaFoldDB" id="A0A8J2HW77"/>
<dbReference type="OrthoDB" id="10526999at2759"/>
<keyword evidence="2" id="KW-1185">Reference proteome</keyword>
<dbReference type="Proteomes" id="UP000676310">
    <property type="component" value="Unassembled WGS sequence"/>
</dbReference>
<dbReference type="GeneID" id="67011834"/>
<evidence type="ECO:0000313" key="2">
    <source>
        <dbReference type="Proteomes" id="UP000676310"/>
    </source>
</evidence>
<dbReference type="RefSeq" id="XP_043164685.1">
    <property type="nucleotide sequence ID" value="XM_043308750.1"/>
</dbReference>
<sequence>MSGVHANHPSTLDAICDTAAMLSKSLAEYGALDMMKLWGQRVPKLRRLADPNWVSTLETLSLINIELNKASVREMLQLSVKLRLVNVAFIEDSIQIFEFPHRRRLRSVDVSGLILVADETIPRYDRAWVVGSEIEAAATVKKYGQHIREPLFLENIPHVPPKDLERYILSGGPSPLRLENMWTTSEYLALGNGYH</sequence>
<reference evidence="1" key="1">
    <citation type="submission" date="2021-05" db="EMBL/GenBank/DDBJ databases">
        <authorList>
            <person name="Stam R."/>
        </authorList>
    </citation>
    <scope>NUCLEOTIDE SEQUENCE</scope>
    <source>
        <strain evidence="1">CS162</strain>
    </source>
</reference>
<name>A0A8J2HW77_9PLEO</name>
<evidence type="ECO:0000313" key="1">
    <source>
        <dbReference type="EMBL" id="CAG5142457.1"/>
    </source>
</evidence>
<protein>
    <submittedName>
        <fullName evidence="1">Uncharacterized protein</fullName>
    </submittedName>
</protein>